<comment type="caution">
    <text evidence="2">The sequence shown here is derived from an EMBL/GenBank/DDBJ whole genome shotgun (WGS) entry which is preliminary data.</text>
</comment>
<sequence>MCHMRWMIPHSRDENTSWSLPGALLLRPLTSMKPRVMVAYQICLVQNNHVISWDPLFHAKDTRDWTPSSSYEGHMQMTNFRVPAGSFPPPHPCDEDVDTRPLASGSVSSLPVAVDHIVMCPRQPVMGTSQHNQKAAPTVCQCRCSQPNGIFFIGCRFQGIILPWKFETKDSLNWKIEGMHKDIETTNYSSPVGGGSSMSSPFHVTLS</sequence>
<dbReference type="Proteomes" id="UP001222027">
    <property type="component" value="Unassembled WGS sequence"/>
</dbReference>
<reference evidence="2 3" key="1">
    <citation type="submission" date="2022-12" db="EMBL/GenBank/DDBJ databases">
        <title>Chromosome-scale assembly of the Ensete ventricosum genome.</title>
        <authorList>
            <person name="Dussert Y."/>
            <person name="Stocks J."/>
            <person name="Wendawek A."/>
            <person name="Woldeyes F."/>
            <person name="Nichols R.A."/>
            <person name="Borrell J.S."/>
        </authorList>
    </citation>
    <scope>NUCLEOTIDE SEQUENCE [LARGE SCALE GENOMIC DNA]</scope>
    <source>
        <strain evidence="3">cv. Maze</strain>
        <tissue evidence="2">Seeds</tissue>
    </source>
</reference>
<evidence type="ECO:0000313" key="3">
    <source>
        <dbReference type="Proteomes" id="UP001222027"/>
    </source>
</evidence>
<keyword evidence="3" id="KW-1185">Reference proteome</keyword>
<organism evidence="2 3">
    <name type="scientific">Ensete ventricosum</name>
    <name type="common">Abyssinian banana</name>
    <name type="synonym">Musa ensete</name>
    <dbReference type="NCBI Taxonomy" id="4639"/>
    <lineage>
        <taxon>Eukaryota</taxon>
        <taxon>Viridiplantae</taxon>
        <taxon>Streptophyta</taxon>
        <taxon>Embryophyta</taxon>
        <taxon>Tracheophyta</taxon>
        <taxon>Spermatophyta</taxon>
        <taxon>Magnoliopsida</taxon>
        <taxon>Liliopsida</taxon>
        <taxon>Zingiberales</taxon>
        <taxon>Musaceae</taxon>
        <taxon>Ensete</taxon>
    </lineage>
</organism>
<evidence type="ECO:0000256" key="1">
    <source>
        <dbReference type="SAM" id="MobiDB-lite"/>
    </source>
</evidence>
<dbReference type="AlphaFoldDB" id="A0AAV8P6V5"/>
<gene>
    <name evidence="2" type="ORF">OPV22_024894</name>
</gene>
<name>A0AAV8P6V5_ENSVE</name>
<protein>
    <submittedName>
        <fullName evidence="2">Uncharacterized protein</fullName>
    </submittedName>
</protein>
<proteinExistence type="predicted"/>
<evidence type="ECO:0000313" key="2">
    <source>
        <dbReference type="EMBL" id="KAJ8470551.1"/>
    </source>
</evidence>
<feature type="region of interest" description="Disordered" evidence="1">
    <location>
        <begin position="187"/>
        <end position="207"/>
    </location>
</feature>
<dbReference type="EMBL" id="JAQQAF010000007">
    <property type="protein sequence ID" value="KAJ8470551.1"/>
    <property type="molecule type" value="Genomic_DNA"/>
</dbReference>
<accession>A0AAV8P6V5</accession>